<dbReference type="GO" id="GO:0004364">
    <property type="term" value="F:glutathione transferase activity"/>
    <property type="evidence" value="ECO:0007669"/>
    <property type="project" value="InterPro"/>
</dbReference>
<dbReference type="PANTHER" id="PTHR11260">
    <property type="entry name" value="GLUTATHIONE S-TRANSFERASE, GST, SUPERFAMILY, GST DOMAIN CONTAINING"/>
    <property type="match status" value="1"/>
</dbReference>
<evidence type="ECO:0000313" key="4">
    <source>
        <dbReference type="Proteomes" id="UP000436088"/>
    </source>
</evidence>
<dbReference type="Gene3D" id="1.20.1050.10">
    <property type="match status" value="1"/>
</dbReference>
<comment type="caution">
    <text evidence="3">The sequence shown here is derived from an EMBL/GenBank/DDBJ whole genome shotgun (WGS) entry which is preliminary data.</text>
</comment>
<evidence type="ECO:0000259" key="2">
    <source>
        <dbReference type="PROSITE" id="PS50405"/>
    </source>
</evidence>
<protein>
    <submittedName>
        <fullName evidence="3">Bifunctional inhibitor/lipid-transfer protein/seed storage 2S albumin superfamily protein isoform 1</fullName>
    </submittedName>
</protein>
<evidence type="ECO:0000313" key="3">
    <source>
        <dbReference type="EMBL" id="KAE8696549.1"/>
    </source>
</evidence>
<gene>
    <name evidence="3" type="ORF">F3Y22_tig00110656pilonHSYRG00114</name>
</gene>
<dbReference type="InterPro" id="IPR004046">
    <property type="entry name" value="GST_C"/>
</dbReference>
<dbReference type="OrthoDB" id="4951845at2759"/>
<proteinExistence type="predicted"/>
<dbReference type="EMBL" id="VEPZ02001065">
    <property type="protein sequence ID" value="KAE8696549.1"/>
    <property type="molecule type" value="Genomic_DNA"/>
</dbReference>
<dbReference type="GO" id="GO:0005829">
    <property type="term" value="C:cytosol"/>
    <property type="evidence" value="ECO:0007669"/>
    <property type="project" value="UniProtKB-SubCell"/>
</dbReference>
<feature type="domain" description="GST C-terminal" evidence="2">
    <location>
        <begin position="37"/>
        <end position="167"/>
    </location>
</feature>
<dbReference type="InterPro" id="IPR036282">
    <property type="entry name" value="Glutathione-S-Trfase_C_sf"/>
</dbReference>
<dbReference type="GO" id="GO:0006749">
    <property type="term" value="P:glutathione metabolic process"/>
    <property type="evidence" value="ECO:0007669"/>
    <property type="project" value="InterPro"/>
</dbReference>
<dbReference type="InterPro" id="IPR010987">
    <property type="entry name" value="Glutathione-S-Trfase_C-like"/>
</dbReference>
<dbReference type="InterPro" id="IPR045074">
    <property type="entry name" value="GST_C_Tau"/>
</dbReference>
<dbReference type="Gene3D" id="3.40.30.10">
    <property type="entry name" value="Glutaredoxin"/>
    <property type="match status" value="1"/>
</dbReference>
<keyword evidence="4" id="KW-1185">Reference proteome</keyword>
<dbReference type="InterPro" id="IPR045073">
    <property type="entry name" value="Omega/Tau-like"/>
</dbReference>
<organism evidence="3 4">
    <name type="scientific">Hibiscus syriacus</name>
    <name type="common">Rose of Sharon</name>
    <dbReference type="NCBI Taxonomy" id="106335"/>
    <lineage>
        <taxon>Eukaryota</taxon>
        <taxon>Viridiplantae</taxon>
        <taxon>Streptophyta</taxon>
        <taxon>Embryophyta</taxon>
        <taxon>Tracheophyta</taxon>
        <taxon>Spermatophyta</taxon>
        <taxon>Magnoliopsida</taxon>
        <taxon>eudicotyledons</taxon>
        <taxon>Gunneridae</taxon>
        <taxon>Pentapetalae</taxon>
        <taxon>rosids</taxon>
        <taxon>malvids</taxon>
        <taxon>Malvales</taxon>
        <taxon>Malvaceae</taxon>
        <taxon>Malvoideae</taxon>
        <taxon>Hibiscus</taxon>
    </lineage>
</organism>
<reference evidence="3" key="1">
    <citation type="submission" date="2019-09" db="EMBL/GenBank/DDBJ databases">
        <title>Draft genome information of white flower Hibiscus syriacus.</title>
        <authorList>
            <person name="Kim Y.-M."/>
        </authorList>
    </citation>
    <scope>NUCLEOTIDE SEQUENCE [LARGE SCALE GENOMIC DNA]</scope>
    <source>
        <strain evidence="3">YM2019G1</strain>
    </source>
</reference>
<accession>A0A6A2ZZA9</accession>
<dbReference type="AlphaFoldDB" id="A0A6A2ZZA9"/>
<sequence length="167" mass="19195">MESASNKLQGPKEEFCIFKCFTMGEEELKVFGAWGSPFSRRVEIALELKGVPSSTWKRMSCVRVWKALPGSGEEREKAMEEVRECLKELESVLDGKRFIVGETIGLVDISTNFIAFWLRCIQEVSGLDFMNAEQFPLLIKWCEEFVSCNVVKEHMPPRDKLITFMKN</sequence>
<dbReference type="CDD" id="cd03185">
    <property type="entry name" value="GST_C_Tau"/>
    <property type="match status" value="1"/>
</dbReference>
<dbReference type="SUPFAM" id="SSF47616">
    <property type="entry name" value="GST C-terminal domain-like"/>
    <property type="match status" value="1"/>
</dbReference>
<name>A0A6A2ZZA9_HIBSY</name>
<dbReference type="Pfam" id="PF00043">
    <property type="entry name" value="GST_C"/>
    <property type="match status" value="1"/>
</dbReference>
<dbReference type="PROSITE" id="PS50405">
    <property type="entry name" value="GST_CTER"/>
    <property type="match status" value="1"/>
</dbReference>
<dbReference type="Proteomes" id="UP000436088">
    <property type="component" value="Unassembled WGS sequence"/>
</dbReference>
<evidence type="ECO:0000256" key="1">
    <source>
        <dbReference type="ARBA" id="ARBA00004514"/>
    </source>
</evidence>
<comment type="subcellular location">
    <subcellularLocation>
        <location evidence="1">Cytoplasm</location>
        <location evidence="1">Cytosol</location>
    </subcellularLocation>
</comment>
<dbReference type="PANTHER" id="PTHR11260:SF777">
    <property type="entry name" value="GLUTATHIONE TRANSFERASE"/>
    <property type="match status" value="1"/>
</dbReference>